<gene>
    <name evidence="1" type="ORF">WAZ07_10660</name>
</gene>
<dbReference type="InterPro" id="IPR039498">
    <property type="entry name" value="NTP_transf_5"/>
</dbReference>
<dbReference type="SUPFAM" id="SSF81301">
    <property type="entry name" value="Nucleotidyltransferase"/>
    <property type="match status" value="1"/>
</dbReference>
<dbReference type="InterPro" id="IPR043519">
    <property type="entry name" value="NT_sf"/>
</dbReference>
<protein>
    <submittedName>
        <fullName evidence="1">Nucleotidyltransferase family protein</fullName>
    </submittedName>
</protein>
<evidence type="ECO:0000313" key="2">
    <source>
        <dbReference type="Proteomes" id="UP001372526"/>
    </source>
</evidence>
<dbReference type="RefSeq" id="WP_336472426.1">
    <property type="nucleotide sequence ID" value="NZ_JBAWSX010000005.1"/>
</dbReference>
<proteinExistence type="predicted"/>
<comment type="caution">
    <text evidence="1">The sequence shown here is derived from an EMBL/GenBank/DDBJ whole genome shotgun (WGS) entry which is preliminary data.</text>
</comment>
<accession>A0ABU8FH25</accession>
<organism evidence="1 2">
    <name type="scientific">Bacillus bruguierae</name>
    <dbReference type="NCBI Taxonomy" id="3127667"/>
    <lineage>
        <taxon>Bacteria</taxon>
        <taxon>Bacillati</taxon>
        <taxon>Bacillota</taxon>
        <taxon>Bacilli</taxon>
        <taxon>Bacillales</taxon>
        <taxon>Bacillaceae</taxon>
        <taxon>Bacillus</taxon>
    </lineage>
</organism>
<evidence type="ECO:0000313" key="1">
    <source>
        <dbReference type="EMBL" id="MEI4801783.1"/>
    </source>
</evidence>
<reference evidence="1 2" key="1">
    <citation type="submission" date="2024-01" db="EMBL/GenBank/DDBJ databases">
        <title>Seven novel Bacillus-like species.</title>
        <authorList>
            <person name="Liu G."/>
        </authorList>
    </citation>
    <scope>NUCLEOTIDE SEQUENCE [LARGE SCALE GENOMIC DNA]</scope>
    <source>
        <strain evidence="1 2">FJAT-51639</strain>
    </source>
</reference>
<sequence length="395" mass="46814">MHNSCGLDLKCVPKELKLQLEIMKRETAAELQEIDKAWFANIDWDKFLELTIHHRVYSFIYPKMKELDENLVPVHVIQTLHQYFKMNTFQMLHLSAEMEHMSKLFAENEICLLVLKGPVLADDLYGDISLRTSSDLDVLISLHNLDRAEELLLNLGYVKDDYIVSVLNDWKWRHHHITYIHPQKNIKIEIHWRLNPGPGKEPHFEELWNRKRISSLTSTPVYILGREDLFLFLVSHGARHGWSRLRWLVDINQIVKQQLDWEKTIKLLKKNYYFHVGGQALFLTSQLLKTPLIEEVEPLLSGNRPKTLAQEAVFYLERMVNLHTDPVPDDVAMYHSRHLFSLMSYQQKFLYTMSCLYPYPIDAETLPLPKQLHMLYFPLRPILCIWRRVRKHELS</sequence>
<dbReference type="EMBL" id="JBAWSX010000005">
    <property type="protein sequence ID" value="MEI4801783.1"/>
    <property type="molecule type" value="Genomic_DNA"/>
</dbReference>
<name>A0ABU8FH25_9BACI</name>
<dbReference type="Pfam" id="PF14907">
    <property type="entry name" value="NTP_transf_5"/>
    <property type="match status" value="1"/>
</dbReference>
<keyword evidence="2" id="KW-1185">Reference proteome</keyword>
<dbReference type="Proteomes" id="UP001372526">
    <property type="component" value="Unassembled WGS sequence"/>
</dbReference>